<feature type="binding site" evidence="6">
    <location>
        <position position="85"/>
    </location>
    <ligand>
        <name>Zn(2+)</name>
        <dbReference type="ChEBI" id="CHEBI:29105"/>
    </ligand>
</feature>
<reference evidence="11" key="1">
    <citation type="submission" date="2013-03" db="EMBL/GenBank/DDBJ databases">
        <title>The Genome Sequence of Anopheles minimus MINIMUS1.</title>
        <authorList>
            <consortium name="The Broad Institute Genomics Platform"/>
            <person name="Neafsey D.E."/>
            <person name="Walton C."/>
            <person name="Walker B."/>
            <person name="Young S.K."/>
            <person name="Zeng Q."/>
            <person name="Gargeya S."/>
            <person name="Fitzgerald M."/>
            <person name="Haas B."/>
            <person name="Abouelleil A."/>
            <person name="Allen A.W."/>
            <person name="Alvarado L."/>
            <person name="Arachchi H.M."/>
            <person name="Berlin A.M."/>
            <person name="Chapman S.B."/>
            <person name="Gainer-Dewar J."/>
            <person name="Goldberg J."/>
            <person name="Griggs A."/>
            <person name="Gujja S."/>
            <person name="Hansen M."/>
            <person name="Howarth C."/>
            <person name="Imamovic A."/>
            <person name="Ireland A."/>
            <person name="Larimer J."/>
            <person name="McCowan C."/>
            <person name="Murphy C."/>
            <person name="Pearson M."/>
            <person name="Poon T.W."/>
            <person name="Priest M."/>
            <person name="Roberts A."/>
            <person name="Saif S."/>
            <person name="Shea T."/>
            <person name="Sisk P."/>
            <person name="Sykes S."/>
            <person name="Wortman J."/>
            <person name="Nusbaum C."/>
            <person name="Birren B."/>
        </authorList>
    </citation>
    <scope>NUCLEOTIDE SEQUENCE [LARGE SCALE GENOMIC DNA]</scope>
    <source>
        <strain evidence="11">MINIMUS1</strain>
    </source>
</reference>
<feature type="compositionally biased region" description="Low complexity" evidence="7">
    <location>
        <begin position="515"/>
        <end position="535"/>
    </location>
</feature>
<dbReference type="EnsemblMetazoa" id="AMIN008634-RA">
    <property type="protein sequence ID" value="AMIN008634-PA"/>
    <property type="gene ID" value="AMIN008634"/>
</dbReference>
<feature type="compositionally biased region" description="Acidic residues" evidence="7">
    <location>
        <begin position="202"/>
        <end position="211"/>
    </location>
</feature>
<feature type="region of interest" description="Disordered" evidence="7">
    <location>
        <begin position="669"/>
        <end position="692"/>
    </location>
</feature>
<feature type="domain" description="C2H2-type" evidence="8">
    <location>
        <begin position="426"/>
        <end position="448"/>
    </location>
</feature>
<dbReference type="STRING" id="112268.A0A182WE38"/>
<organism evidence="10 11">
    <name type="scientific">Anopheles minimus</name>
    <dbReference type="NCBI Taxonomy" id="112268"/>
    <lineage>
        <taxon>Eukaryota</taxon>
        <taxon>Metazoa</taxon>
        <taxon>Ecdysozoa</taxon>
        <taxon>Arthropoda</taxon>
        <taxon>Hexapoda</taxon>
        <taxon>Insecta</taxon>
        <taxon>Pterygota</taxon>
        <taxon>Neoptera</taxon>
        <taxon>Endopterygota</taxon>
        <taxon>Diptera</taxon>
        <taxon>Nematocera</taxon>
        <taxon>Culicoidea</taxon>
        <taxon>Culicidae</taxon>
        <taxon>Anophelinae</taxon>
        <taxon>Anopheles</taxon>
    </lineage>
</organism>
<feature type="domain" description="C2H2-type" evidence="8">
    <location>
        <begin position="384"/>
        <end position="407"/>
    </location>
</feature>
<evidence type="ECO:0000259" key="9">
    <source>
        <dbReference type="PROSITE" id="PS51915"/>
    </source>
</evidence>
<keyword evidence="1 6" id="KW-0479">Metal-binding</keyword>
<feature type="region of interest" description="Disordered" evidence="7">
    <location>
        <begin position="511"/>
        <end position="556"/>
    </location>
</feature>
<feature type="region of interest" description="Disordered" evidence="7">
    <location>
        <begin position="115"/>
        <end position="176"/>
    </location>
</feature>
<keyword evidence="4 6" id="KW-0862">Zinc</keyword>
<dbReference type="Pfam" id="PF13912">
    <property type="entry name" value="zf-C2H2_6"/>
    <property type="match status" value="2"/>
</dbReference>
<feature type="domain" description="C2H2-type" evidence="8">
    <location>
        <begin position="240"/>
        <end position="268"/>
    </location>
</feature>
<keyword evidence="3 5" id="KW-0863">Zinc-finger</keyword>
<dbReference type="SMART" id="SM00868">
    <property type="entry name" value="zf-AD"/>
    <property type="match status" value="1"/>
</dbReference>
<keyword evidence="2" id="KW-0677">Repeat</keyword>
<dbReference type="PANTHER" id="PTHR24379:SF121">
    <property type="entry name" value="C2H2-TYPE DOMAIN-CONTAINING PROTEIN"/>
    <property type="match status" value="1"/>
</dbReference>
<dbReference type="VEuPathDB" id="VectorBase:AMIN008634"/>
<keyword evidence="11" id="KW-1185">Reference proteome</keyword>
<feature type="domain" description="C2H2-type" evidence="8">
    <location>
        <begin position="799"/>
        <end position="827"/>
    </location>
</feature>
<dbReference type="InterPro" id="IPR012934">
    <property type="entry name" value="Znf_AD"/>
</dbReference>
<evidence type="ECO:0000256" key="2">
    <source>
        <dbReference type="ARBA" id="ARBA00022737"/>
    </source>
</evidence>
<evidence type="ECO:0000256" key="5">
    <source>
        <dbReference type="PROSITE-ProRule" id="PRU00042"/>
    </source>
</evidence>
<sequence length="887" mass="99443">MEEPREVKSGPKHSSTVQTAAEPVGPFGSRMVVICRICLSTRPRMISIHSPVPEYDQKTLYVMLLSVCLPLNHRESVQGFPEQICRNCQWKLLSAYDLYETTLASDEQLRAQNELGADEKVPKNPPNSEVIKPDTVPMPPNVGSDGLIRVKEETPDDGYEEQYGPGSRTEDDSSMTYDTTGEIRTISVHPDVSMLVQRSERGEEEEEDSNLLEESKPPIPDPLESFIAEHYQVNEISGSHVCGLCKQNFSYKSQCRMHIVQKHNPAKPFKCDICFCTLTSHLRLVRHKIVAHGAGQIKREDVIEAQNDTTGEMTYTCPICRKVFNSSVRFKRHKNVHVVHNRPFKCEVCLYRFATKPQLTQHAKVHETKPLAGLSPGSSEVGEYPCDRCEEIFTAKRALTMHLKKVHQVFRVAGGARPDERERSEYVCIICKATFARETVLNTHMKMHELLAAEKEKERRLDLERMVKQELQQQMQLSMPPLPPLSPEVIDRSACVLEPFTLGLVPVAKPGTGTGTNNNNNSSINNNSPPAAPAVGGSGGPSGLVQGGKRKVPVTPTTPSDMAYVCPVCDMEFDERDVLKKHQKEQHARLQVGIVSSKLGEPITPNSPQAKMMPRFSDMPGLKMRLMDSAVRTSKKRLLADTTAMNYIGDEGHDESLDNVDHVTDGLFDDIPTGTDRRSASGATATTPGEEPSQFQCELCHKKFSYNCYLTMHMRKNHDKSKPFGCKVCHYRFGYRGTLLRHQLIHSSQRVQPGSHGSIIFKCRICSAKFLELKQLNVHLKTHRKVPDVHDANRQVQLIQCDECPQIFSDPNQLAKHMVKEHQQQNSTDDELYDSVQHVGMLGNPSSSSLRVNDLKLNPDQSKDDGTASGAFMDDDISMIKLEPTYD</sequence>
<evidence type="ECO:0000313" key="10">
    <source>
        <dbReference type="EnsemblMetazoa" id="AMIN008634-PA"/>
    </source>
</evidence>
<dbReference type="InterPro" id="IPR036236">
    <property type="entry name" value="Znf_C2H2_sf"/>
</dbReference>
<feature type="compositionally biased region" description="Gly residues" evidence="7">
    <location>
        <begin position="536"/>
        <end position="546"/>
    </location>
</feature>
<dbReference type="FunFam" id="3.30.160.60:FF:004941">
    <property type="match status" value="1"/>
</dbReference>
<dbReference type="Pfam" id="PF07776">
    <property type="entry name" value="zf-AD"/>
    <property type="match status" value="1"/>
</dbReference>
<dbReference type="GO" id="GO:0005634">
    <property type="term" value="C:nucleus"/>
    <property type="evidence" value="ECO:0007669"/>
    <property type="project" value="InterPro"/>
</dbReference>
<evidence type="ECO:0000256" key="6">
    <source>
        <dbReference type="PROSITE-ProRule" id="PRU01263"/>
    </source>
</evidence>
<dbReference type="SUPFAM" id="SSF57667">
    <property type="entry name" value="beta-beta-alpha zinc fingers"/>
    <property type="match status" value="5"/>
</dbReference>
<feature type="domain" description="C2H2-type" evidence="8">
    <location>
        <begin position="564"/>
        <end position="592"/>
    </location>
</feature>
<dbReference type="Proteomes" id="UP000075920">
    <property type="component" value="Unassembled WGS sequence"/>
</dbReference>
<protein>
    <submittedName>
        <fullName evidence="10">Uncharacterized protein</fullName>
    </submittedName>
</protein>
<feature type="region of interest" description="Disordered" evidence="7">
    <location>
        <begin position="1"/>
        <end position="22"/>
    </location>
</feature>
<feature type="binding site" evidence="6">
    <location>
        <position position="38"/>
    </location>
    <ligand>
        <name>Zn(2+)</name>
        <dbReference type="ChEBI" id="CHEBI:29105"/>
    </ligand>
</feature>
<feature type="domain" description="ZAD" evidence="9">
    <location>
        <begin position="33"/>
        <end position="112"/>
    </location>
</feature>
<feature type="domain" description="C2H2-type" evidence="8">
    <location>
        <begin position="724"/>
        <end position="751"/>
    </location>
</feature>
<accession>A0A182WE38</accession>
<feature type="region of interest" description="Disordered" evidence="7">
    <location>
        <begin position="843"/>
        <end position="872"/>
    </location>
</feature>
<evidence type="ECO:0000256" key="4">
    <source>
        <dbReference type="ARBA" id="ARBA00022833"/>
    </source>
</evidence>
<dbReference type="Pfam" id="PF00096">
    <property type="entry name" value="zf-C2H2"/>
    <property type="match status" value="3"/>
</dbReference>
<evidence type="ECO:0000313" key="11">
    <source>
        <dbReference type="Proteomes" id="UP000075920"/>
    </source>
</evidence>
<dbReference type="Gene3D" id="3.30.160.60">
    <property type="entry name" value="Classic Zinc Finger"/>
    <property type="match status" value="6"/>
</dbReference>
<dbReference type="PROSITE" id="PS50157">
    <property type="entry name" value="ZINC_FINGER_C2H2_2"/>
    <property type="match status" value="10"/>
</dbReference>
<feature type="domain" description="C2H2-type" evidence="8">
    <location>
        <begin position="695"/>
        <end position="723"/>
    </location>
</feature>
<feature type="binding site" evidence="6">
    <location>
        <position position="88"/>
    </location>
    <ligand>
        <name>Zn(2+)</name>
        <dbReference type="ChEBI" id="CHEBI:29105"/>
    </ligand>
</feature>
<dbReference type="AlphaFoldDB" id="A0A182WE38"/>
<feature type="binding site" evidence="6">
    <location>
        <position position="35"/>
    </location>
    <ligand>
        <name>Zn(2+)</name>
        <dbReference type="ChEBI" id="CHEBI:29105"/>
    </ligand>
</feature>
<evidence type="ECO:0000256" key="7">
    <source>
        <dbReference type="SAM" id="MobiDB-lite"/>
    </source>
</evidence>
<dbReference type="GO" id="GO:0008270">
    <property type="term" value="F:zinc ion binding"/>
    <property type="evidence" value="ECO:0007669"/>
    <property type="project" value="UniProtKB-UniRule"/>
</dbReference>
<dbReference type="FunFam" id="3.30.160.60:FF:000446">
    <property type="entry name" value="Zinc finger protein"/>
    <property type="match status" value="1"/>
</dbReference>
<feature type="domain" description="C2H2-type" evidence="8">
    <location>
        <begin position="315"/>
        <end position="342"/>
    </location>
</feature>
<feature type="domain" description="C2H2-type" evidence="8">
    <location>
        <begin position="344"/>
        <end position="371"/>
    </location>
</feature>
<proteinExistence type="predicted"/>
<dbReference type="InterPro" id="IPR013087">
    <property type="entry name" value="Znf_C2H2_type"/>
</dbReference>
<name>A0A182WE38_9DIPT</name>
<dbReference type="PROSITE" id="PS51915">
    <property type="entry name" value="ZAD"/>
    <property type="match status" value="1"/>
</dbReference>
<dbReference type="PROSITE" id="PS00028">
    <property type="entry name" value="ZINC_FINGER_C2H2_1"/>
    <property type="match status" value="11"/>
</dbReference>
<evidence type="ECO:0000256" key="1">
    <source>
        <dbReference type="ARBA" id="ARBA00022723"/>
    </source>
</evidence>
<feature type="domain" description="C2H2-type" evidence="8">
    <location>
        <begin position="761"/>
        <end position="783"/>
    </location>
</feature>
<dbReference type="SUPFAM" id="SSF57716">
    <property type="entry name" value="Glucocorticoid receptor-like (DNA-binding domain)"/>
    <property type="match status" value="1"/>
</dbReference>
<feature type="region of interest" description="Disordered" evidence="7">
    <location>
        <begin position="198"/>
        <end position="218"/>
    </location>
</feature>
<evidence type="ECO:0000259" key="8">
    <source>
        <dbReference type="PROSITE" id="PS50157"/>
    </source>
</evidence>
<evidence type="ECO:0000256" key="3">
    <source>
        <dbReference type="ARBA" id="ARBA00022771"/>
    </source>
</evidence>
<dbReference type="SMART" id="SM00355">
    <property type="entry name" value="ZnF_C2H2"/>
    <property type="match status" value="11"/>
</dbReference>
<reference evidence="10" key="2">
    <citation type="submission" date="2020-05" db="UniProtKB">
        <authorList>
            <consortium name="EnsemblMetazoa"/>
        </authorList>
    </citation>
    <scope>IDENTIFICATION</scope>
    <source>
        <strain evidence="10">MINIMUS1</strain>
    </source>
</reference>
<dbReference type="PANTHER" id="PTHR24379">
    <property type="entry name" value="KRAB AND ZINC FINGER DOMAIN-CONTAINING"/>
    <property type="match status" value="1"/>
</dbReference>